<evidence type="ECO:0000256" key="10">
    <source>
        <dbReference type="ARBA" id="ARBA00023014"/>
    </source>
</evidence>
<evidence type="ECO:0000256" key="11">
    <source>
        <dbReference type="ARBA" id="ARBA00047365"/>
    </source>
</evidence>
<dbReference type="SFLD" id="SFLDG01066">
    <property type="entry name" value="organic_radical-activating_enz"/>
    <property type="match status" value="1"/>
</dbReference>
<dbReference type="Pfam" id="PF13353">
    <property type="entry name" value="Fer4_12"/>
    <property type="match status" value="1"/>
</dbReference>
<accession>E6LS26</accession>
<keyword evidence="7" id="KW-0479">Metal-binding</keyword>
<comment type="caution">
    <text evidence="13">The sequence shown here is derived from an EMBL/GenBank/DDBJ whole genome shotgun (WGS) entry which is preliminary data.</text>
</comment>
<dbReference type="HOGENOM" id="CLU_089926_2_1_9"/>
<dbReference type="GO" id="GO:0043365">
    <property type="term" value="F:[formate-C-acetyltransferase]-activating enzyme activity"/>
    <property type="evidence" value="ECO:0007669"/>
    <property type="project" value="InterPro"/>
</dbReference>
<keyword evidence="6" id="KW-0949">S-adenosyl-L-methionine</keyword>
<dbReference type="InterPro" id="IPR034457">
    <property type="entry name" value="Organic_radical-activating"/>
</dbReference>
<dbReference type="EMBL" id="AEPW01000106">
    <property type="protein sequence ID" value="EFU75403.1"/>
    <property type="molecule type" value="Genomic_DNA"/>
</dbReference>
<evidence type="ECO:0000256" key="1">
    <source>
        <dbReference type="ARBA" id="ARBA00001966"/>
    </source>
</evidence>
<dbReference type="SFLD" id="SFLDS00029">
    <property type="entry name" value="Radical_SAM"/>
    <property type="match status" value="1"/>
</dbReference>
<dbReference type="PIRSF" id="PIRSF000368">
    <property type="entry name" value="NrdG"/>
    <property type="match status" value="1"/>
</dbReference>
<dbReference type="InterPro" id="IPR013785">
    <property type="entry name" value="Aldolase_TIM"/>
</dbReference>
<dbReference type="EC" id="1.97.1.-" evidence="12"/>
<dbReference type="InterPro" id="IPR001989">
    <property type="entry name" value="Radical_activat_CS"/>
</dbReference>
<evidence type="ECO:0000256" key="3">
    <source>
        <dbReference type="ARBA" id="ARBA00009777"/>
    </source>
</evidence>
<dbReference type="PROSITE" id="PS01087">
    <property type="entry name" value="RADICAL_ACTIVATING"/>
    <property type="match status" value="1"/>
</dbReference>
<evidence type="ECO:0000256" key="7">
    <source>
        <dbReference type="ARBA" id="ARBA00022723"/>
    </source>
</evidence>
<dbReference type="InterPro" id="IPR012837">
    <property type="entry name" value="NrdG"/>
</dbReference>
<evidence type="ECO:0000256" key="9">
    <source>
        <dbReference type="ARBA" id="ARBA00023004"/>
    </source>
</evidence>
<dbReference type="eggNOG" id="COG0602">
    <property type="taxonomic scope" value="Bacteria"/>
</dbReference>
<evidence type="ECO:0000256" key="5">
    <source>
        <dbReference type="ARBA" id="ARBA00022485"/>
    </source>
</evidence>
<dbReference type="NCBIfam" id="TIGR02491">
    <property type="entry name" value="NrdG"/>
    <property type="match status" value="1"/>
</dbReference>
<comment type="cofactor">
    <cofactor evidence="1">
        <name>[4Fe-4S] cluster</name>
        <dbReference type="ChEBI" id="CHEBI:49883"/>
    </cofactor>
</comment>
<keyword evidence="8 12" id="KW-0560">Oxidoreductase</keyword>
<evidence type="ECO:0000256" key="2">
    <source>
        <dbReference type="ARBA" id="ARBA00003852"/>
    </source>
</evidence>
<dbReference type="RefSeq" id="WP_008752520.1">
    <property type="nucleotide sequence ID" value="NZ_GL622296.1"/>
</dbReference>
<dbReference type="PANTHER" id="PTHR30352">
    <property type="entry name" value="PYRUVATE FORMATE-LYASE-ACTIVATING ENZYME"/>
    <property type="match status" value="1"/>
</dbReference>
<dbReference type="InterPro" id="IPR007197">
    <property type="entry name" value="rSAM"/>
</dbReference>
<dbReference type="InterPro" id="IPR058240">
    <property type="entry name" value="rSAM_sf"/>
</dbReference>
<evidence type="ECO:0000256" key="6">
    <source>
        <dbReference type="ARBA" id="ARBA00022691"/>
    </source>
</evidence>
<comment type="function">
    <text evidence="2 12">Activation of anaerobic ribonucleoside-triphosphate reductase under anaerobic conditions by generation of an organic free radical, using S-adenosylmethionine and reduced flavodoxin as cosubstrates to produce 5'-deoxy-adenosine.</text>
</comment>
<protein>
    <recommendedName>
        <fullName evidence="4 12">Anaerobic ribonucleoside-triphosphate reductase-activating protein</fullName>
        <ecNumber evidence="12">1.97.1.-</ecNumber>
    </recommendedName>
</protein>
<dbReference type="SFLD" id="SFLDG01063">
    <property type="entry name" value="activating_enzymes__group_1"/>
    <property type="match status" value="1"/>
</dbReference>
<name>E6LS26_9FIRM</name>
<keyword evidence="5" id="KW-0004">4Fe-4S</keyword>
<evidence type="ECO:0000256" key="8">
    <source>
        <dbReference type="ARBA" id="ARBA00023002"/>
    </source>
</evidence>
<dbReference type="Gene3D" id="3.20.20.70">
    <property type="entry name" value="Aldolase class I"/>
    <property type="match status" value="1"/>
</dbReference>
<comment type="catalytic activity">
    <reaction evidence="11">
        <text>glycyl-[protein] + reduced [flavodoxin] + S-adenosyl-L-methionine = glycin-2-yl radical-[protein] + semiquinone [flavodoxin] + 5'-deoxyadenosine + L-methionine + H(+)</text>
        <dbReference type="Rhea" id="RHEA:61976"/>
        <dbReference type="Rhea" id="RHEA-COMP:10622"/>
        <dbReference type="Rhea" id="RHEA-COMP:14480"/>
        <dbReference type="Rhea" id="RHEA-COMP:15993"/>
        <dbReference type="Rhea" id="RHEA-COMP:15994"/>
        <dbReference type="ChEBI" id="CHEBI:15378"/>
        <dbReference type="ChEBI" id="CHEBI:17319"/>
        <dbReference type="ChEBI" id="CHEBI:29947"/>
        <dbReference type="ChEBI" id="CHEBI:32722"/>
        <dbReference type="ChEBI" id="CHEBI:57618"/>
        <dbReference type="ChEBI" id="CHEBI:57844"/>
        <dbReference type="ChEBI" id="CHEBI:59789"/>
        <dbReference type="ChEBI" id="CHEBI:140311"/>
    </reaction>
</comment>
<dbReference type="GO" id="GO:0004748">
    <property type="term" value="F:ribonucleoside-diphosphate reductase activity, thioredoxin disulfide as acceptor"/>
    <property type="evidence" value="ECO:0007669"/>
    <property type="project" value="TreeGrafter"/>
</dbReference>
<dbReference type="AlphaFoldDB" id="E6LS26"/>
<evidence type="ECO:0000256" key="4">
    <source>
        <dbReference type="ARBA" id="ARBA00014281"/>
    </source>
</evidence>
<keyword evidence="9" id="KW-0408">Iron</keyword>
<dbReference type="GO" id="GO:0051539">
    <property type="term" value="F:4 iron, 4 sulfur cluster binding"/>
    <property type="evidence" value="ECO:0007669"/>
    <property type="project" value="UniProtKB-KW"/>
</dbReference>
<organism evidence="13 14">
    <name type="scientific">Lachnoanaerobaculum saburreum DSM 3986</name>
    <dbReference type="NCBI Taxonomy" id="887325"/>
    <lineage>
        <taxon>Bacteria</taxon>
        <taxon>Bacillati</taxon>
        <taxon>Bacillota</taxon>
        <taxon>Clostridia</taxon>
        <taxon>Lachnospirales</taxon>
        <taxon>Lachnospiraceae</taxon>
        <taxon>Lachnoanaerobaculum</taxon>
    </lineage>
</organism>
<dbReference type="SUPFAM" id="SSF102114">
    <property type="entry name" value="Radical SAM enzymes"/>
    <property type="match status" value="1"/>
</dbReference>
<proteinExistence type="inferred from homology"/>
<sequence length="182" mass="20590">MNYANIKFDDIANGPGVRTSLFVSGCTHACKGCFNEVAWDFKYGKAFTNDTMEKILDSIKPEYISGMTILGGEPMEKVNQRGILPLIEEFKKRFPTKSIWIYSGYTFDVDLVPGGRAYCEVTQDILSNIDVIVDGKFVEELYDITLRFRGSSNQRLIDVKRSMKNNKVVLWEGDAVFASHSM</sequence>
<reference evidence="13 14" key="1">
    <citation type="submission" date="2010-12" db="EMBL/GenBank/DDBJ databases">
        <authorList>
            <person name="Muzny D."/>
            <person name="Qin X."/>
            <person name="Deng J."/>
            <person name="Jiang H."/>
            <person name="Liu Y."/>
            <person name="Qu J."/>
            <person name="Song X.-Z."/>
            <person name="Zhang L."/>
            <person name="Thornton R."/>
            <person name="Coyle M."/>
            <person name="Francisco L."/>
            <person name="Jackson L."/>
            <person name="Javaid M."/>
            <person name="Korchina V."/>
            <person name="Kovar C."/>
            <person name="Mata R."/>
            <person name="Mathew T."/>
            <person name="Ngo R."/>
            <person name="Nguyen L."/>
            <person name="Nguyen N."/>
            <person name="Okwuonu G."/>
            <person name="Ongeri F."/>
            <person name="Pham C."/>
            <person name="Simmons D."/>
            <person name="Wilczek-Boney K."/>
            <person name="Hale W."/>
            <person name="Jakkamsetti A."/>
            <person name="Pham P."/>
            <person name="Ruth R."/>
            <person name="San Lucas F."/>
            <person name="Warren J."/>
            <person name="Zhang J."/>
            <person name="Zhao Z."/>
            <person name="Zhou C."/>
            <person name="Zhu D."/>
            <person name="Lee S."/>
            <person name="Bess C."/>
            <person name="Blankenburg K."/>
            <person name="Forbes L."/>
            <person name="Fu Q."/>
            <person name="Gubbala S."/>
            <person name="Hirani K."/>
            <person name="Jayaseelan J.C."/>
            <person name="Lara F."/>
            <person name="Munidasa M."/>
            <person name="Palculict T."/>
            <person name="Patil S."/>
            <person name="Pu L.-L."/>
            <person name="Saada N."/>
            <person name="Tang L."/>
            <person name="Weissenberger G."/>
            <person name="Zhu Y."/>
            <person name="Hemphill L."/>
            <person name="Shang Y."/>
            <person name="Youmans B."/>
            <person name="Ayvaz T."/>
            <person name="Ross M."/>
            <person name="Santibanez J."/>
            <person name="Aqrawi P."/>
            <person name="Gross S."/>
            <person name="Joshi V."/>
            <person name="Fowler G."/>
            <person name="Nazareth L."/>
            <person name="Reid J."/>
            <person name="Worley K."/>
            <person name="Petrosino J."/>
            <person name="Highlander S."/>
            <person name="Gibbs R."/>
        </authorList>
    </citation>
    <scope>NUCLEOTIDE SEQUENCE [LARGE SCALE GENOMIC DNA]</scope>
    <source>
        <strain evidence="13 14">DSM 3986</strain>
    </source>
</reference>
<dbReference type="CDD" id="cd01335">
    <property type="entry name" value="Radical_SAM"/>
    <property type="match status" value="1"/>
</dbReference>
<dbReference type="SFLD" id="SFLDF00299">
    <property type="entry name" value="anaerobic_ribonucleoside-triph"/>
    <property type="match status" value="1"/>
</dbReference>
<keyword evidence="10" id="KW-0411">Iron-sulfur</keyword>
<dbReference type="Proteomes" id="UP000003434">
    <property type="component" value="Unassembled WGS sequence"/>
</dbReference>
<dbReference type="GO" id="GO:0046872">
    <property type="term" value="F:metal ion binding"/>
    <property type="evidence" value="ECO:0007669"/>
    <property type="project" value="UniProtKB-KW"/>
</dbReference>
<gene>
    <name evidence="13" type="primary">nrdG</name>
    <name evidence="13" type="ORF">HMPREF0381_2761</name>
</gene>
<comment type="similarity">
    <text evidence="3 12">Belongs to the organic radical-activating enzymes family.</text>
</comment>
<evidence type="ECO:0000313" key="14">
    <source>
        <dbReference type="Proteomes" id="UP000003434"/>
    </source>
</evidence>
<dbReference type="PANTHER" id="PTHR30352:SF2">
    <property type="entry name" value="ANAEROBIC RIBONUCLEOSIDE-TRIPHOSPHATE REDUCTASE-ACTIVATING PROTEIN"/>
    <property type="match status" value="1"/>
</dbReference>
<evidence type="ECO:0000313" key="13">
    <source>
        <dbReference type="EMBL" id="EFU75403.1"/>
    </source>
</evidence>
<evidence type="ECO:0000256" key="12">
    <source>
        <dbReference type="PIRNR" id="PIRNR000368"/>
    </source>
</evidence>